<organism evidence="5 6">
    <name type="scientific">Lentilactobacillus parabuchneri DSM 5707 = NBRC 107865</name>
    <dbReference type="NCBI Taxonomy" id="1423784"/>
    <lineage>
        <taxon>Bacteria</taxon>
        <taxon>Bacillati</taxon>
        <taxon>Bacillota</taxon>
        <taxon>Bacilli</taxon>
        <taxon>Lactobacillales</taxon>
        <taxon>Lactobacillaceae</taxon>
        <taxon>Lentilactobacillus</taxon>
    </lineage>
</organism>
<dbReference type="InterPro" id="IPR002068">
    <property type="entry name" value="A-crystallin/Hsp20_dom"/>
</dbReference>
<accession>A0A0R1YTD4</accession>
<comment type="similarity">
    <text evidence="1 2">Belongs to the small heat shock protein (HSP20) family.</text>
</comment>
<dbReference type="PROSITE" id="PS01031">
    <property type="entry name" value="SHSP"/>
    <property type="match status" value="1"/>
</dbReference>
<keyword evidence="5" id="KW-0346">Stress response</keyword>
<sequence>MANELMNRFAMDPFFDTLARRFFSPADADNDYMATGDLKTDITENDKNYVMKVDVPGVDKNNIHLAYQHGDLALSIDQENDSEKKDEQGRVVASERRHGVMSRTYELPGVDRDHISAQMNDGVLTVTLPKAADSQQDNGQIEIQ</sequence>
<evidence type="ECO:0000259" key="4">
    <source>
        <dbReference type="PROSITE" id="PS01031"/>
    </source>
</evidence>
<feature type="compositionally biased region" description="Basic and acidic residues" evidence="3">
    <location>
        <begin position="81"/>
        <end position="97"/>
    </location>
</feature>
<evidence type="ECO:0000256" key="2">
    <source>
        <dbReference type="RuleBase" id="RU003616"/>
    </source>
</evidence>
<name>A0A0R1YTD4_9LACO</name>
<proteinExistence type="inferred from homology"/>
<evidence type="ECO:0000256" key="1">
    <source>
        <dbReference type="PROSITE-ProRule" id="PRU00285"/>
    </source>
</evidence>
<dbReference type="AlphaFoldDB" id="A0A0R1YTD4"/>
<dbReference type="PANTHER" id="PTHR11527">
    <property type="entry name" value="HEAT-SHOCK PROTEIN 20 FAMILY MEMBER"/>
    <property type="match status" value="1"/>
</dbReference>
<dbReference type="CDD" id="cd06471">
    <property type="entry name" value="ACD_LpsHSP_like"/>
    <property type="match status" value="1"/>
</dbReference>
<dbReference type="PATRIC" id="fig|1423784.4.peg.873"/>
<evidence type="ECO:0000256" key="3">
    <source>
        <dbReference type="SAM" id="MobiDB-lite"/>
    </source>
</evidence>
<feature type="region of interest" description="Disordered" evidence="3">
    <location>
        <begin position="78"/>
        <end position="97"/>
    </location>
</feature>
<reference evidence="5 6" key="1">
    <citation type="journal article" date="2015" name="Genome Announc.">
        <title>Expanding the biotechnology potential of lactobacilli through comparative genomics of 213 strains and associated genera.</title>
        <authorList>
            <person name="Sun Z."/>
            <person name="Harris H.M."/>
            <person name="McCann A."/>
            <person name="Guo C."/>
            <person name="Argimon S."/>
            <person name="Zhang W."/>
            <person name="Yang X."/>
            <person name="Jeffery I.B."/>
            <person name="Cooney J.C."/>
            <person name="Kagawa T.F."/>
            <person name="Liu W."/>
            <person name="Song Y."/>
            <person name="Salvetti E."/>
            <person name="Wrobel A."/>
            <person name="Rasinkangas P."/>
            <person name="Parkhill J."/>
            <person name="Rea M.C."/>
            <person name="O'Sullivan O."/>
            <person name="Ritari J."/>
            <person name="Douillard F.P."/>
            <person name="Paul Ross R."/>
            <person name="Yang R."/>
            <person name="Briner A.E."/>
            <person name="Felis G.E."/>
            <person name="de Vos W.M."/>
            <person name="Barrangou R."/>
            <person name="Klaenhammer T.R."/>
            <person name="Caufield P.W."/>
            <person name="Cui Y."/>
            <person name="Zhang H."/>
            <person name="O'Toole P.W."/>
        </authorList>
    </citation>
    <scope>NUCLEOTIDE SEQUENCE [LARGE SCALE GENOMIC DNA]</scope>
    <source>
        <strain evidence="5 6">DSM 5707</strain>
    </source>
</reference>
<dbReference type="EMBL" id="AZGK01000017">
    <property type="protein sequence ID" value="KRM45442.1"/>
    <property type="molecule type" value="Genomic_DNA"/>
</dbReference>
<evidence type="ECO:0000313" key="5">
    <source>
        <dbReference type="EMBL" id="KRM45442.1"/>
    </source>
</evidence>
<dbReference type="Pfam" id="PF00011">
    <property type="entry name" value="HSP20"/>
    <property type="match status" value="1"/>
</dbReference>
<comment type="caution">
    <text evidence="5">The sequence shown here is derived from an EMBL/GenBank/DDBJ whole genome shotgun (WGS) entry which is preliminary data.</text>
</comment>
<protein>
    <submittedName>
        <fullName evidence="5">Heat shock protein Hsp20</fullName>
    </submittedName>
</protein>
<dbReference type="RefSeq" id="WP_057910820.1">
    <property type="nucleotide sequence ID" value="NZ_AZGK01000017.1"/>
</dbReference>
<dbReference type="Gene3D" id="2.60.40.790">
    <property type="match status" value="1"/>
</dbReference>
<evidence type="ECO:0000313" key="6">
    <source>
        <dbReference type="Proteomes" id="UP000051957"/>
    </source>
</evidence>
<feature type="domain" description="SHSP" evidence="4">
    <location>
        <begin position="31"/>
        <end position="144"/>
    </location>
</feature>
<gene>
    <name evidence="5" type="ORF">FC51_GL000870</name>
</gene>
<dbReference type="GeneID" id="69802558"/>
<dbReference type="InterPro" id="IPR031107">
    <property type="entry name" value="Small_HSP"/>
</dbReference>
<dbReference type="Proteomes" id="UP000051957">
    <property type="component" value="Unassembled WGS sequence"/>
</dbReference>
<dbReference type="SUPFAM" id="SSF49764">
    <property type="entry name" value="HSP20-like chaperones"/>
    <property type="match status" value="1"/>
</dbReference>
<dbReference type="InterPro" id="IPR008978">
    <property type="entry name" value="HSP20-like_chaperone"/>
</dbReference>